<dbReference type="PANTHER" id="PTHR31446:SF29">
    <property type="entry name" value="ACID PHOSPHATASE_VANADIUM-DEPENDENT HALOPEROXIDASE-RELATED PROTEIN"/>
    <property type="match status" value="1"/>
</dbReference>
<dbReference type="Proteomes" id="UP000279909">
    <property type="component" value="Unassembled WGS sequence"/>
</dbReference>
<organism evidence="2 3">
    <name type="scientific">Lysinibacillus halotolerans</name>
    <dbReference type="NCBI Taxonomy" id="1368476"/>
    <lineage>
        <taxon>Bacteria</taxon>
        <taxon>Bacillati</taxon>
        <taxon>Bacillota</taxon>
        <taxon>Bacilli</taxon>
        <taxon>Bacillales</taxon>
        <taxon>Bacillaceae</taxon>
        <taxon>Lysinibacillus</taxon>
    </lineage>
</organism>
<keyword evidence="1" id="KW-0472">Membrane</keyword>
<dbReference type="AlphaFoldDB" id="A0A3M8H9G5"/>
<keyword evidence="3" id="KW-1185">Reference proteome</keyword>
<name>A0A3M8H9G5_9BACI</name>
<gene>
    <name evidence="2" type="ORF">EC501_10155</name>
</gene>
<dbReference type="OrthoDB" id="9792681at2"/>
<feature type="transmembrane region" description="Helical" evidence="1">
    <location>
        <begin position="142"/>
        <end position="160"/>
    </location>
</feature>
<dbReference type="RefSeq" id="WP_122972182.1">
    <property type="nucleotide sequence ID" value="NZ_RHLQ01000022.1"/>
</dbReference>
<evidence type="ECO:0000313" key="3">
    <source>
        <dbReference type="Proteomes" id="UP000279909"/>
    </source>
</evidence>
<comment type="caution">
    <text evidence="2">The sequence shown here is derived from an EMBL/GenBank/DDBJ whole genome shotgun (WGS) entry which is preliminary data.</text>
</comment>
<sequence>MFVLGLLQNTPLLLSIFSILFAQFIKVPIHFAFTKKLDWSLMTSTGGMPSSHSAAVTSLATAVGFETGLDSPTFAVAAMFAGIVMYDAIGVRYQAGQHAAIINRMRNELAVFFREIKHWPEKDENEKIQELKTLLGHKPSEVFSGAITGILISIIFYTLVL</sequence>
<proteinExistence type="predicted"/>
<dbReference type="PANTHER" id="PTHR31446">
    <property type="entry name" value="ACID PHOSPHATASE/VANADIUM-DEPENDENT HALOPEROXIDASE-RELATED PROTEIN"/>
    <property type="match status" value="1"/>
</dbReference>
<reference evidence="2 3" key="1">
    <citation type="journal article" date="2014" name="Int. J. Syst. Evol. Microbiol.">
        <title>Lysinibacillus halotolerans sp. nov., isolated from saline-alkaline soil.</title>
        <authorList>
            <person name="Kong D."/>
            <person name="Wang Y."/>
            <person name="Zhao B."/>
            <person name="Li Y."/>
            <person name="Song J."/>
            <person name="Zhai Y."/>
            <person name="Zhang C."/>
            <person name="Wang H."/>
            <person name="Chen X."/>
            <person name="Zhao B."/>
            <person name="Ruan Z."/>
        </authorList>
    </citation>
    <scope>NUCLEOTIDE SEQUENCE [LARGE SCALE GENOMIC DNA]</scope>
    <source>
        <strain evidence="2 3">MCCC 1A12703</strain>
    </source>
</reference>
<keyword evidence="1" id="KW-1133">Transmembrane helix</keyword>
<keyword evidence="1" id="KW-0812">Transmembrane</keyword>
<dbReference type="Pfam" id="PF02681">
    <property type="entry name" value="DUF212"/>
    <property type="match status" value="1"/>
</dbReference>
<evidence type="ECO:0000256" key="1">
    <source>
        <dbReference type="SAM" id="Phobius"/>
    </source>
</evidence>
<feature type="transmembrane region" description="Helical" evidence="1">
    <location>
        <begin position="12"/>
        <end position="33"/>
    </location>
</feature>
<accession>A0A3M8H9G5</accession>
<evidence type="ECO:0000313" key="2">
    <source>
        <dbReference type="EMBL" id="RNC98720.1"/>
    </source>
</evidence>
<dbReference type="InterPro" id="IPR003832">
    <property type="entry name" value="DUF212"/>
</dbReference>
<dbReference type="EMBL" id="RHLQ01000022">
    <property type="protein sequence ID" value="RNC98720.1"/>
    <property type="molecule type" value="Genomic_DNA"/>
</dbReference>
<protein>
    <submittedName>
        <fullName evidence="2">Divergent PAP2 family protein</fullName>
    </submittedName>
</protein>